<feature type="compositionally biased region" description="Basic and acidic residues" evidence="1">
    <location>
        <begin position="1648"/>
        <end position="1678"/>
    </location>
</feature>
<evidence type="ECO:0000256" key="1">
    <source>
        <dbReference type="SAM" id="MobiDB-lite"/>
    </source>
</evidence>
<reference evidence="2 3" key="1">
    <citation type="submission" date="2014-02" db="EMBL/GenBank/DDBJ databases">
        <authorList>
            <person name="Sibley D."/>
            <person name="Venepally P."/>
            <person name="Karamycheva S."/>
            <person name="Hadjithomas M."/>
            <person name="Khan A."/>
            <person name="Brunk B."/>
            <person name="Roos D."/>
            <person name="Caler E."/>
            <person name="Lorenzi H."/>
        </authorList>
    </citation>
    <scope>NUCLEOTIDE SEQUENCE [LARGE SCALE GENOMIC DNA]</scope>
    <source>
        <strain evidence="2 3">GAB2-2007-GAL-DOM2</strain>
    </source>
</reference>
<feature type="compositionally biased region" description="Basic and acidic residues" evidence="1">
    <location>
        <begin position="1601"/>
        <end position="1615"/>
    </location>
</feature>
<feature type="compositionally biased region" description="Polar residues" evidence="1">
    <location>
        <begin position="1563"/>
        <end position="1575"/>
    </location>
</feature>
<name>A0A086KUP0_TOXGO</name>
<feature type="region of interest" description="Disordered" evidence="1">
    <location>
        <begin position="1134"/>
        <end position="1174"/>
    </location>
</feature>
<proteinExistence type="predicted"/>
<feature type="region of interest" description="Disordered" evidence="1">
    <location>
        <begin position="1477"/>
        <end position="1834"/>
    </location>
</feature>
<feature type="compositionally biased region" description="Basic and acidic residues" evidence="1">
    <location>
        <begin position="971"/>
        <end position="987"/>
    </location>
</feature>
<feature type="region of interest" description="Disordered" evidence="1">
    <location>
        <begin position="649"/>
        <end position="678"/>
    </location>
</feature>
<feature type="compositionally biased region" description="Gly residues" evidence="1">
    <location>
        <begin position="941"/>
        <end position="955"/>
    </location>
</feature>
<protein>
    <submittedName>
        <fullName evidence="2">Uncharacterized protein</fullName>
    </submittedName>
</protein>
<feature type="compositionally biased region" description="Low complexity" evidence="1">
    <location>
        <begin position="2074"/>
        <end position="2093"/>
    </location>
</feature>
<feature type="compositionally biased region" description="Basic residues" evidence="1">
    <location>
        <begin position="1591"/>
        <end position="1600"/>
    </location>
</feature>
<gene>
    <name evidence="2" type="ORF">TGDOM2_229720</name>
</gene>
<feature type="compositionally biased region" description="Basic and acidic residues" evidence="1">
    <location>
        <begin position="1935"/>
        <end position="1947"/>
    </location>
</feature>
<dbReference type="Proteomes" id="UP000028837">
    <property type="component" value="Unassembled WGS sequence"/>
</dbReference>
<feature type="region of interest" description="Disordered" evidence="1">
    <location>
        <begin position="1352"/>
        <end position="1452"/>
    </location>
</feature>
<feature type="region of interest" description="Disordered" evidence="1">
    <location>
        <begin position="1847"/>
        <end position="1902"/>
    </location>
</feature>
<feature type="compositionally biased region" description="Basic and acidic residues" evidence="1">
    <location>
        <begin position="1796"/>
        <end position="1817"/>
    </location>
</feature>
<dbReference type="VEuPathDB" id="ToxoDB:TGDOM2_229720"/>
<feature type="compositionally biased region" description="Basic and acidic residues" evidence="1">
    <location>
        <begin position="2174"/>
        <end position="2189"/>
    </location>
</feature>
<feature type="region of interest" description="Disordered" evidence="1">
    <location>
        <begin position="340"/>
        <end position="359"/>
    </location>
</feature>
<feature type="compositionally biased region" description="Low complexity" evidence="1">
    <location>
        <begin position="1526"/>
        <end position="1536"/>
    </location>
</feature>
<feature type="region of interest" description="Disordered" evidence="1">
    <location>
        <begin position="2066"/>
        <end position="2148"/>
    </location>
</feature>
<feature type="compositionally biased region" description="Basic and acidic residues" evidence="1">
    <location>
        <begin position="2123"/>
        <end position="2132"/>
    </location>
</feature>
<feature type="region of interest" description="Disordered" evidence="1">
    <location>
        <begin position="203"/>
        <end position="227"/>
    </location>
</feature>
<feature type="region of interest" description="Disordered" evidence="1">
    <location>
        <begin position="2168"/>
        <end position="2199"/>
    </location>
</feature>
<feature type="compositionally biased region" description="Basic and acidic residues" evidence="1">
    <location>
        <begin position="418"/>
        <end position="430"/>
    </location>
</feature>
<feature type="compositionally biased region" description="Basic and acidic residues" evidence="1">
    <location>
        <begin position="1759"/>
        <end position="1775"/>
    </location>
</feature>
<feature type="region of interest" description="Disordered" evidence="1">
    <location>
        <begin position="406"/>
        <end position="434"/>
    </location>
</feature>
<feature type="region of interest" description="Disordered" evidence="1">
    <location>
        <begin position="456"/>
        <end position="561"/>
    </location>
</feature>
<feature type="region of interest" description="Disordered" evidence="1">
    <location>
        <begin position="1917"/>
        <end position="1947"/>
    </location>
</feature>
<sequence length="2258" mass="237000">MKSSDSFHLVHEISVPYSTSALDPHLLPARYHGNDTSFTPIPTVATSPQPVPNVSMDLASQGPLPSTLQCPAAPSLSTAVDGGPLVPGFLPPASSGVVSPSSSLLLSSAPPPVHYNAFQFYATAQCQQQNLCQPAASSWGPATAGVVASSGSSQLSGSPFLPVFLPPMNSSLYVTPDPSANVLSSTAVHLCVSSSVGAIECPGLGHGDSQQGPTAPGTPLAGRDDASLVGLNQGGSGACMPLVVLASPSVYSLMPQQQHMAASAVYEQQVRGWVPYGFQSSEQAYWALSSRSLHSPALCGVAPTLAPVVAPNAASMSRASPSETLCVDSQNRERTHEVACESVKESQGPLTPVGSPYSPGQHAAEVQLCDGYRDEAQGREEDCQTSTNCMQIICAVQSQAVEQEMSVAEAGVSSPRGLEGDQSHGLEETRPVTPEVRLPVFSADCPYTVSAAASGSVADDLGSTPGGYRTDPSGEAPNRRDSQVPTSSQETAASFSAANSLPGDGLADFKGTRSLDGSQESEAALDVSPFVPANRERGPQEGGSFLRQTVEGGGRTRAPAGSYVRRKKVGVRGLAFSQGGAPRREALSSLPASLGVSLDPCSLLEAPAASFPCAPPTTGAPLLSLGDGETETVSRVSRKQRVHRGALQAGEAGGARMFEAAEETGDRERPRRPGMCGREAEVNLRARLLRAAETQSQAPSALKERPACGGDAAEVAENCQESPQSHHGPAGASVAQESSPSSVAPAFAGANVRVLETVTSAQVLESDIPSQRPPVLLPITSPTVSRRITSPASLPLPSQGFFPCALQGVQAGPAASAPVCNSLVPLPYPSFAASPYPSDVHLQTEPGPELNLNVCQNSEATSVPFSQFPDFPVPVAHPAANVGGVSSNFESATYAVRESMAGGSQEPLFSEPLVAQPPVAVPTQACPQSPTQGPGAPVPAVGGGGELSSVSGGGRKAGERPSGKGQAETGVCKELRGRGDTETVKQDARRRRATGGRAGAAVRSFQGDMPANHRPAVQPLGRSGVVYTAEASHLFGARAPGVPPDAPRFSTVSMGSVQAVTETSTHAPPARMCRQRDPCLGAFRSDLSLGFAAGRHVAPLRSAPEPRSPSAQGAAPVCASDAARGGTARCGVGLSHPGWAEETSSGSWRSSWGEGGKQTRERRQRSHCKMETRDREAAWLGSRRYSQQFQRPLTAVRERHGEAPGGGRGLVNSTAAPKAFCENAGARPRPSVSSTHQREGPKEPRKLPVWRPRPRSFSIAPLGGGAEASEDREGASMASGPPEMGLGARRHARPKRRSEGQMVLELSRRATEHCAEEPRGQAENGGVRVFPETQKREELFLDMPAHRWRERRLSDSGLLRDASGIMPPSSGSVPPTRPPPPGQRPGLVSEEVPRAPHPAHMPALTCPFPGPPLTPAASGVEATPPKREAKHQKPFKRGNASRGWAPMSPSAASRSPLLWAPPSCLFCKVPAGPPLPGPQPSIRQFPSCPNFASIPSRPPPPIQPPPPTQPPPPGFNPPSVVRGPRRPLSPFSPSLGRENRFPLTLRGDGEQPPGPRLEAGACSSANVPLSPTRWMQQPGEARVDGSGERRRGSHRSRQGPRKGELHDLYGRRQREGLSGPAEPQEPGSLRWRPHAPDGVPCGVAPSERFQKQGWDPRLERGSVVDREDHKSLLRDHRLAGSGGPSPHRATAGGPPGVSEGGGRGWTGGACASPPHGGPGEGDSSGALLHAAVRDGRQEEGHGRGQERDARPPPPGEMLPCRDPEVKEPWETERSASEGSNSSSAHAVNGVEAPVFRSERGNRERGARTHEWRGRDKPTTQVNEGSPLSPAHANRGVYIQLPGHSRTERARVGSFPGAEVCPRGWKNRRGRGGRGEDGTGEPAFAGRACTPVEPTGEAVRVSPGTGAAMVAREYAPGRDTRHAECRGPPRSVVGEGPRREADQMRGGCKRDDALDDAYRMHGFTTSDGFPVLSRAGDEVYGSAMRGGRGRLNCAASSPSSYVCGRVYPSSLASPFSASLPTMAPLASVASPTGSMSPAASSESFFASSSVSSFPTVSSASSLYRHTGSGAARDGSWTPSPVSPVSRSSPLSPMSALGSVVPHARGAPGVQSEETPFVSAQGDAAHSRNFDSRLPRRPRTTGHSSPDCSLHRSFLGTCLRPLSLCPAPLHATSLSGRDDAERRQRGSEGKRRNAGTTEEINGEVEVKPRPSRFFPSVYEERVSCRRQMARDEENDKSFTQLVNTTEITNVLGRRRRPVRH</sequence>
<feature type="compositionally biased region" description="Basic and acidic residues" evidence="1">
    <location>
        <begin position="1731"/>
        <end position="1750"/>
    </location>
</feature>
<accession>A0A086KUP0</accession>
<feature type="region of interest" description="Disordered" evidence="1">
    <location>
        <begin position="718"/>
        <end position="738"/>
    </location>
</feature>
<evidence type="ECO:0000313" key="3">
    <source>
        <dbReference type="Proteomes" id="UP000028837"/>
    </source>
</evidence>
<feature type="region of interest" description="Disordered" evidence="1">
    <location>
        <begin position="1222"/>
        <end position="1300"/>
    </location>
</feature>
<organism evidence="2 3">
    <name type="scientific">Toxoplasma gondii GAB2-2007-GAL-DOM2</name>
    <dbReference type="NCBI Taxonomy" id="1130820"/>
    <lineage>
        <taxon>Eukaryota</taxon>
        <taxon>Sar</taxon>
        <taxon>Alveolata</taxon>
        <taxon>Apicomplexa</taxon>
        <taxon>Conoidasida</taxon>
        <taxon>Coccidia</taxon>
        <taxon>Eucoccidiorida</taxon>
        <taxon>Eimeriorina</taxon>
        <taxon>Sarcocystidae</taxon>
        <taxon>Toxoplasma</taxon>
    </lineage>
</organism>
<feature type="compositionally biased region" description="Gly residues" evidence="1">
    <location>
        <begin position="1693"/>
        <end position="1707"/>
    </location>
</feature>
<evidence type="ECO:0000313" key="2">
    <source>
        <dbReference type="EMBL" id="KFG48108.1"/>
    </source>
</evidence>
<feature type="region of interest" description="Disordered" evidence="1">
    <location>
        <begin position="921"/>
        <end position="1001"/>
    </location>
</feature>
<dbReference type="OrthoDB" id="10348940at2759"/>
<feature type="compositionally biased region" description="Pro residues" evidence="1">
    <location>
        <begin position="1496"/>
        <end position="1516"/>
    </location>
</feature>
<comment type="caution">
    <text evidence="2">The sequence shown here is derived from an EMBL/GenBank/DDBJ whole genome shotgun (WGS) entry which is preliminary data.</text>
</comment>
<feature type="compositionally biased region" description="Basic and acidic residues" evidence="1">
    <location>
        <begin position="1581"/>
        <end position="1590"/>
    </location>
</feature>
<feature type="compositionally biased region" description="Basic and acidic residues" evidence="1">
    <location>
        <begin position="1236"/>
        <end position="1246"/>
    </location>
</feature>
<feature type="compositionally biased region" description="Low complexity" evidence="1">
    <location>
        <begin position="1776"/>
        <end position="1786"/>
    </location>
</feature>
<dbReference type="EMBL" id="AHZU02000131">
    <property type="protein sequence ID" value="KFG48108.1"/>
    <property type="molecule type" value="Genomic_DNA"/>
</dbReference>
<feature type="compositionally biased region" description="Basic and acidic residues" evidence="1">
    <location>
        <begin position="1917"/>
        <end position="1926"/>
    </location>
</feature>
<feature type="compositionally biased region" description="Polar residues" evidence="1">
    <location>
        <begin position="483"/>
        <end position="499"/>
    </location>
</feature>